<dbReference type="InterPro" id="IPR042465">
    <property type="entry name" value="XXLT1"/>
</dbReference>
<sequence>MPVIGRIFRLQPLQILSLLTLCIIFIVLIYMTYNRNIDTRFSFENNRLYHNSQPLNGKIIDHSGVNQPLSASGHSKGDKSDSLHTAEGYEKPNVIITFTNAANNYVLQEKFRTTVKSLFKFSSIPINLFILGDEKSKTIVSEILRDVVPNPLEKMELLHLDVANLTKKVHNIVQEMQKHFSYKPGAYFSDALFFFSIASHVVLPDLNRVIMLDADLKFNADIKKLWSQFDKFSNKSIIGIARENQPVYRHTFHMYRNANTGTRVGDPPPNGLTGFNSGVLLLALDKMRESKIYNSVLISGEIEKLTQKYMFKGHLGDQDFFTLLSMEYEDLFYVLPCTWNRQLCQWWKNHGYESVFDLYFKCEGQINIYHGNCNTPIPKLDWE</sequence>
<keyword evidence="1" id="KW-1133">Transmembrane helix</keyword>
<dbReference type="InterPro" id="IPR002495">
    <property type="entry name" value="Glyco_trans_8"/>
</dbReference>
<comment type="caution">
    <text evidence="2">The sequence shown here is derived from an EMBL/GenBank/DDBJ whole genome shotgun (WGS) entry which is preliminary data.</text>
</comment>
<protein>
    <recommendedName>
        <fullName evidence="4">Xyloside xylosyltransferase 1</fullName>
    </recommendedName>
</protein>
<keyword evidence="3" id="KW-1185">Reference proteome</keyword>
<dbReference type="Pfam" id="PF01501">
    <property type="entry name" value="Glyco_transf_8"/>
    <property type="match status" value="1"/>
</dbReference>
<dbReference type="PANTHER" id="PTHR46612">
    <property type="entry name" value="XYLOSIDE XYLOSYLTRANSFERASE 1"/>
    <property type="match status" value="1"/>
</dbReference>
<feature type="transmembrane region" description="Helical" evidence="1">
    <location>
        <begin position="12"/>
        <end position="33"/>
    </location>
</feature>
<proteinExistence type="predicted"/>
<dbReference type="Proteomes" id="UP001634394">
    <property type="component" value="Unassembled WGS sequence"/>
</dbReference>
<dbReference type="Gene3D" id="3.90.550.10">
    <property type="entry name" value="Spore Coat Polysaccharide Biosynthesis Protein SpsA, Chain A"/>
    <property type="match status" value="1"/>
</dbReference>
<evidence type="ECO:0008006" key="4">
    <source>
        <dbReference type="Google" id="ProtNLM"/>
    </source>
</evidence>
<name>A0ABD3VL26_SINWO</name>
<keyword evidence="1" id="KW-0472">Membrane</keyword>
<dbReference type="InterPro" id="IPR029044">
    <property type="entry name" value="Nucleotide-diphossugar_trans"/>
</dbReference>
<accession>A0ABD3VL26</accession>
<dbReference type="AlphaFoldDB" id="A0ABD3VL26"/>
<evidence type="ECO:0000313" key="3">
    <source>
        <dbReference type="Proteomes" id="UP001634394"/>
    </source>
</evidence>
<evidence type="ECO:0000313" key="2">
    <source>
        <dbReference type="EMBL" id="KAL3862296.1"/>
    </source>
</evidence>
<dbReference type="SUPFAM" id="SSF53448">
    <property type="entry name" value="Nucleotide-diphospho-sugar transferases"/>
    <property type="match status" value="1"/>
</dbReference>
<keyword evidence="1" id="KW-0812">Transmembrane</keyword>
<gene>
    <name evidence="2" type="ORF">ACJMK2_008275</name>
</gene>
<dbReference type="EMBL" id="JBJQND010000011">
    <property type="protein sequence ID" value="KAL3862296.1"/>
    <property type="molecule type" value="Genomic_DNA"/>
</dbReference>
<reference evidence="2 3" key="1">
    <citation type="submission" date="2024-11" db="EMBL/GenBank/DDBJ databases">
        <title>Chromosome-level genome assembly of the freshwater bivalve Anodonta woodiana.</title>
        <authorList>
            <person name="Chen X."/>
        </authorList>
    </citation>
    <scope>NUCLEOTIDE SEQUENCE [LARGE SCALE GENOMIC DNA]</scope>
    <source>
        <strain evidence="2">MN2024</strain>
        <tissue evidence="2">Gills</tissue>
    </source>
</reference>
<dbReference type="PANTHER" id="PTHR46612:SF1">
    <property type="entry name" value="XYLOSIDE XYLOSYLTRANSFERASE 1"/>
    <property type="match status" value="1"/>
</dbReference>
<organism evidence="2 3">
    <name type="scientific">Sinanodonta woodiana</name>
    <name type="common">Chinese pond mussel</name>
    <name type="synonym">Anodonta woodiana</name>
    <dbReference type="NCBI Taxonomy" id="1069815"/>
    <lineage>
        <taxon>Eukaryota</taxon>
        <taxon>Metazoa</taxon>
        <taxon>Spiralia</taxon>
        <taxon>Lophotrochozoa</taxon>
        <taxon>Mollusca</taxon>
        <taxon>Bivalvia</taxon>
        <taxon>Autobranchia</taxon>
        <taxon>Heteroconchia</taxon>
        <taxon>Palaeoheterodonta</taxon>
        <taxon>Unionida</taxon>
        <taxon>Unionoidea</taxon>
        <taxon>Unionidae</taxon>
        <taxon>Unioninae</taxon>
        <taxon>Sinanodonta</taxon>
    </lineage>
</organism>
<evidence type="ECO:0000256" key="1">
    <source>
        <dbReference type="SAM" id="Phobius"/>
    </source>
</evidence>